<dbReference type="PANTHER" id="PTHR23512:SF12">
    <property type="entry name" value="TRANSPORTER, PUTATIVE (AFU_ORTHOLOGUE AFUA_4G00260)-RELATED"/>
    <property type="match status" value="1"/>
</dbReference>
<feature type="transmembrane region" description="Helical" evidence="19">
    <location>
        <begin position="190"/>
        <end position="215"/>
    </location>
</feature>
<comment type="catalytic activity">
    <reaction evidence="13">
        <text>L-alanyl-L-lysine(out) = L-alanyl-L-lysine(in)</text>
        <dbReference type="Rhea" id="RHEA:79415"/>
        <dbReference type="ChEBI" id="CHEBI:192470"/>
    </reaction>
</comment>
<keyword evidence="23" id="KW-1185">Reference proteome</keyword>
<accession>A0A075APJ8</accession>
<dbReference type="OrthoDB" id="424834at2759"/>
<evidence type="ECO:0000256" key="1">
    <source>
        <dbReference type="ARBA" id="ARBA00004141"/>
    </source>
</evidence>
<comment type="catalytic activity">
    <reaction evidence="3">
        <text>L-histidyl-glycine(out) = L-histidyl-glycine(in)</text>
        <dbReference type="Rhea" id="RHEA:79395"/>
        <dbReference type="ChEBI" id="CHEBI:229957"/>
    </reaction>
</comment>
<comment type="catalytic activity">
    <reaction evidence="9">
        <text>L-arginyl-L-alpha-amino acid(out) = L-arginyl-L-alpha-amino acid(in)</text>
        <dbReference type="Rhea" id="RHEA:79371"/>
        <dbReference type="ChEBI" id="CHEBI:84315"/>
    </reaction>
</comment>
<evidence type="ECO:0000313" key="23">
    <source>
        <dbReference type="Proteomes" id="UP000030755"/>
    </source>
</evidence>
<comment type="catalytic activity">
    <reaction evidence="14">
        <text>L-lysyl-glycine(out) = L-lysyl-glycine(in)</text>
        <dbReference type="Rhea" id="RHEA:79407"/>
        <dbReference type="ChEBI" id="CHEBI:191202"/>
    </reaction>
</comment>
<keyword evidence="19" id="KW-0812">Transmembrane</keyword>
<feature type="domain" description="Major facilitator superfamily (MFS) profile" evidence="20">
    <location>
        <begin position="35"/>
        <end position="432"/>
    </location>
</feature>
<evidence type="ECO:0000259" key="20">
    <source>
        <dbReference type="PROSITE" id="PS50850"/>
    </source>
</evidence>
<evidence type="ECO:0000256" key="16">
    <source>
        <dbReference type="ARBA" id="ARBA00045018"/>
    </source>
</evidence>
<evidence type="ECO:0000256" key="5">
    <source>
        <dbReference type="ARBA" id="ARBA00044884"/>
    </source>
</evidence>
<comment type="catalytic activity">
    <reaction evidence="10">
        <text>L-lysyl-L-lysine(out) = L-lysyl-L-lysine(in)</text>
        <dbReference type="Rhea" id="RHEA:79403"/>
        <dbReference type="ChEBI" id="CHEBI:229956"/>
    </reaction>
</comment>
<evidence type="ECO:0000256" key="14">
    <source>
        <dbReference type="ARBA" id="ARBA00044924"/>
    </source>
</evidence>
<dbReference type="Pfam" id="PF07690">
    <property type="entry name" value="MFS_1"/>
    <property type="match status" value="1"/>
</dbReference>
<dbReference type="EMBL" id="KE561193">
    <property type="protein sequence ID" value="EPZ32036.1"/>
    <property type="molecule type" value="Genomic_DNA"/>
</dbReference>
<evidence type="ECO:0000313" key="24">
    <source>
        <dbReference type="Proteomes" id="UP000281549"/>
    </source>
</evidence>
<dbReference type="GO" id="GO:0016020">
    <property type="term" value="C:membrane"/>
    <property type="evidence" value="ECO:0007669"/>
    <property type="project" value="UniProtKB-SubCell"/>
</dbReference>
<organism evidence="21 23">
    <name type="scientific">Rozella allomycis (strain CSF55)</name>
    <dbReference type="NCBI Taxonomy" id="988480"/>
    <lineage>
        <taxon>Eukaryota</taxon>
        <taxon>Fungi</taxon>
        <taxon>Fungi incertae sedis</taxon>
        <taxon>Cryptomycota</taxon>
        <taxon>Cryptomycota incertae sedis</taxon>
        <taxon>Rozella</taxon>
    </lineage>
</organism>
<feature type="transmembrane region" description="Helical" evidence="19">
    <location>
        <begin position="30"/>
        <end position="48"/>
    </location>
</feature>
<keyword evidence="19" id="KW-1133">Transmembrane helix</keyword>
<comment type="catalytic activity">
    <reaction evidence="12">
        <text>L-histidyl-L-alpha-amino acid(out) = L-histidyl-L-alpha-amino acid(in)</text>
        <dbReference type="Rhea" id="RHEA:79379"/>
        <dbReference type="ChEBI" id="CHEBI:229964"/>
    </reaction>
</comment>
<evidence type="ECO:0000256" key="11">
    <source>
        <dbReference type="ARBA" id="ARBA00044903"/>
    </source>
</evidence>
<dbReference type="InterPro" id="IPR011701">
    <property type="entry name" value="MFS"/>
</dbReference>
<keyword evidence="19" id="KW-0472">Membrane</keyword>
<evidence type="ECO:0000256" key="8">
    <source>
        <dbReference type="ARBA" id="ARBA00044898"/>
    </source>
</evidence>
<dbReference type="PROSITE" id="PS50850">
    <property type="entry name" value="MFS"/>
    <property type="match status" value="1"/>
</dbReference>
<evidence type="ECO:0000256" key="17">
    <source>
        <dbReference type="ARBA" id="ARBA00045709"/>
    </source>
</evidence>
<dbReference type="GO" id="GO:0022857">
    <property type="term" value="F:transmembrane transporter activity"/>
    <property type="evidence" value="ECO:0007669"/>
    <property type="project" value="InterPro"/>
</dbReference>
<dbReference type="PANTHER" id="PTHR23512">
    <property type="entry name" value="MAJOR FACILITATOR SUPERFAMILY DOMAIN-CONTAINING PROTEIN 1"/>
    <property type="match status" value="1"/>
</dbReference>
<comment type="catalytic activity">
    <reaction evidence="8">
        <text>L-aspartyl-L-lysine(out) = L-aspartyl-L-lysine(in)</text>
        <dbReference type="Rhea" id="RHEA:79411"/>
        <dbReference type="ChEBI" id="CHEBI:229953"/>
    </reaction>
</comment>
<evidence type="ECO:0000313" key="21">
    <source>
        <dbReference type="EMBL" id="EPZ32036.1"/>
    </source>
</evidence>
<evidence type="ECO:0000256" key="6">
    <source>
        <dbReference type="ARBA" id="ARBA00044891"/>
    </source>
</evidence>
<evidence type="ECO:0000256" key="7">
    <source>
        <dbReference type="ARBA" id="ARBA00044893"/>
    </source>
</evidence>
<dbReference type="AlphaFoldDB" id="A0A075APJ8"/>
<dbReference type="InterPro" id="IPR020846">
    <property type="entry name" value="MFS_dom"/>
</dbReference>
<evidence type="ECO:0000256" key="2">
    <source>
        <dbReference type="ARBA" id="ARBA00044876"/>
    </source>
</evidence>
<dbReference type="Proteomes" id="UP000030755">
    <property type="component" value="Unassembled WGS sequence"/>
</dbReference>
<comment type="function">
    <text evidence="17">Lysosomal dipeptide uniporter that selectively exports lysine, arginine or histidine-containing dipeptides with a net positive charge from the lysosome lumen into the cytosol. Could play a role in a specific type of protein O-glycosylation indirectly regulating macrophages migration and tissue invasion. Also essential for liver homeostasis.</text>
</comment>
<comment type="catalytic activity">
    <reaction evidence="6">
        <text>L-lysyl-L-alpha-amino acid(out) = L-lysyl-L-alpha-amino acid(in)</text>
        <dbReference type="Rhea" id="RHEA:79387"/>
        <dbReference type="ChEBI" id="CHEBI:229965"/>
    </reaction>
</comment>
<evidence type="ECO:0000256" key="3">
    <source>
        <dbReference type="ARBA" id="ARBA00044878"/>
    </source>
</evidence>
<feature type="transmembrane region" description="Helical" evidence="19">
    <location>
        <begin position="459"/>
        <end position="480"/>
    </location>
</feature>
<reference evidence="21 23" key="1">
    <citation type="journal article" date="2013" name="Curr. Biol.">
        <title>Shared signatures of parasitism and phylogenomics unite Cryptomycota and microsporidia.</title>
        <authorList>
            <person name="James T.Y."/>
            <person name="Pelin A."/>
            <person name="Bonen L."/>
            <person name="Ahrendt S."/>
            <person name="Sain D."/>
            <person name="Corradi N."/>
            <person name="Stajich J.E."/>
        </authorList>
    </citation>
    <scope>NUCLEOTIDE SEQUENCE [LARGE SCALE GENOMIC DNA]</scope>
    <source>
        <strain evidence="21">CSF55</strain>
        <strain evidence="21">CSF55</strain>
    </source>
</reference>
<evidence type="ECO:0000256" key="15">
    <source>
        <dbReference type="ARBA" id="ARBA00044985"/>
    </source>
</evidence>
<reference evidence="24" key="2">
    <citation type="journal article" date="2018" name="Nat. Microbiol.">
        <title>Leveraging single-cell genomics to expand the fungal tree of life.</title>
        <authorList>
            <person name="Ahrendt S.R."/>
            <person name="Quandt C.A."/>
            <person name="Ciobanu D."/>
            <person name="Clum A."/>
            <person name="Salamov A."/>
            <person name="Andreopoulos B."/>
            <person name="Cheng J.F."/>
            <person name="Woyke T."/>
            <person name="Pelin A."/>
            <person name="Henrissat B."/>
            <person name="Reynolds N.K."/>
            <person name="Benny G.L."/>
            <person name="Smith M.E."/>
            <person name="James T.Y."/>
            <person name="Grigoriev I.V."/>
        </authorList>
    </citation>
    <scope>NUCLEOTIDE SEQUENCE [LARGE SCALE GENOMIC DNA]</scope>
    <source>
        <strain evidence="24">CSF55</strain>
    </source>
</reference>
<comment type="catalytic activity">
    <reaction evidence="2">
        <text>L-lysyl-L-alanine(out) = L-lysyl-L-alanine(in)</text>
        <dbReference type="Rhea" id="RHEA:79399"/>
        <dbReference type="ChEBI" id="CHEBI:229954"/>
    </reaction>
</comment>
<evidence type="ECO:0000256" key="4">
    <source>
        <dbReference type="ARBA" id="ARBA00044881"/>
    </source>
</evidence>
<comment type="catalytic activity">
    <reaction evidence="4">
        <text>L-alpha-aminoacyl-L-arginine(out) = L-alpha-aminoacyl-L-arginine(in)</text>
        <dbReference type="Rhea" id="RHEA:79367"/>
        <dbReference type="ChEBI" id="CHEBI:229968"/>
    </reaction>
</comment>
<sequence length="482" mass="54037">MTDAQSIDETRSLLNDDNRSSNTFIYPRPIFKILAILCTLLISFGSHYESHLFASLKSDIKKDMNLTNLQFHLLSALVSIPNTVIPLLGGLFLDAFGSSAGSMLASFLIFLGTSMNVVAVFTRQYYLLLSGRFLYGIGAGCIVIIQETILTHWFYGKSLAFAVACQFTFSRLSTFVALSLSEPISEWTGYYGYSILISCVLCGISFLFNGLYLLFVKYYRMGLSERELQEIMEKKKVDINVLFRLPYYFWLITLVSMLLTSCWNPFIEITTEFLYQKFNPKGIDVNWSKRGVNSMIIPVLLSTPIGIMTDKYGRRCSNLILSGFTAFSGFILLQYTEYHPLIGLMLVSLSLTLGPVAMISSIPLIIPLHAVGTAFGVYKSSANIGAALSHQIVGRLQDNNMGNYDRVMSWLIVCAFLATLFSFVLLFVDGMYAYRLTKTTNKFRLLVSHLRLGRRPNNLPLYVLLGLAVSAWVILIGSLVNK</sequence>
<comment type="subunit">
    <text evidence="18">Homodimer. Interacts with lysosomal protein GLMP (via lumenal domain); the interaction starts while both proteins are still in the endoplasmic reticulum and is required for stabilization of MFSD1 in lysosomes but has no direct effect on its targeting to lysosomes or transporter activity.</text>
</comment>
<gene>
    <name evidence="21" type="ORF">O9G_004866</name>
    <name evidence="22" type="ORF">ROZALSC1DRAFT_28721</name>
</gene>
<comment type="catalytic activity">
    <reaction evidence="7">
        <text>L-alpha-aminoacyl-L-lysine(out) = L-alpha-aminoacyl-L-lysine(in)</text>
        <dbReference type="Rhea" id="RHEA:79383"/>
        <dbReference type="ChEBI" id="CHEBI:229966"/>
    </reaction>
</comment>
<feature type="transmembrane region" description="Helical" evidence="19">
    <location>
        <begin position="159"/>
        <end position="178"/>
    </location>
</feature>
<dbReference type="EMBL" id="ML005178">
    <property type="protein sequence ID" value="RKP19704.1"/>
    <property type="molecule type" value="Genomic_DNA"/>
</dbReference>
<evidence type="ECO:0000256" key="18">
    <source>
        <dbReference type="ARBA" id="ARBA00046376"/>
    </source>
</evidence>
<evidence type="ECO:0000256" key="12">
    <source>
        <dbReference type="ARBA" id="ARBA00044912"/>
    </source>
</evidence>
<feature type="transmembrane region" description="Helical" evidence="19">
    <location>
        <begin position="316"/>
        <end position="335"/>
    </location>
</feature>
<evidence type="ECO:0000256" key="9">
    <source>
        <dbReference type="ARBA" id="ARBA00044899"/>
    </source>
</evidence>
<name>A0A075APJ8_ROZAC</name>
<comment type="subcellular location">
    <subcellularLocation>
        <location evidence="1">Membrane</location>
        <topology evidence="1">Multi-pass membrane protein</topology>
    </subcellularLocation>
</comment>
<evidence type="ECO:0000256" key="13">
    <source>
        <dbReference type="ARBA" id="ARBA00044919"/>
    </source>
</evidence>
<dbReference type="HOGENOM" id="CLU_030987_0_0_1"/>
<feature type="transmembrane region" description="Helical" evidence="19">
    <location>
        <begin position="133"/>
        <end position="153"/>
    </location>
</feature>
<comment type="catalytic activity">
    <reaction evidence="5">
        <text>L-alpha-aminoacyl-L-histidine(out) = L-alpha-aminoacyl-L-histidine(in)</text>
        <dbReference type="Rhea" id="RHEA:79375"/>
        <dbReference type="ChEBI" id="CHEBI:229967"/>
    </reaction>
</comment>
<feature type="transmembrane region" description="Helical" evidence="19">
    <location>
        <begin position="407"/>
        <end position="428"/>
    </location>
</feature>
<evidence type="ECO:0000256" key="19">
    <source>
        <dbReference type="SAM" id="Phobius"/>
    </source>
</evidence>
<evidence type="ECO:0000256" key="10">
    <source>
        <dbReference type="ARBA" id="ARBA00044900"/>
    </source>
</evidence>
<comment type="catalytic activity">
    <reaction evidence="11">
        <text>L-arginyl-glycine(out) = L-arginyl-glycine(in)</text>
        <dbReference type="Rhea" id="RHEA:79391"/>
        <dbReference type="ChEBI" id="CHEBI:229955"/>
    </reaction>
</comment>
<dbReference type="InterPro" id="IPR036259">
    <property type="entry name" value="MFS_trans_sf"/>
</dbReference>
<dbReference type="STRING" id="988480.A0A075APJ8"/>
<proteinExistence type="predicted"/>
<reference evidence="22" key="3">
    <citation type="submission" date="2018-08" db="EMBL/GenBank/DDBJ databases">
        <title>Leveraging single-cell genomics to expand the Fungal Tree of Life.</title>
        <authorList>
            <consortium name="DOE Joint Genome Institute"/>
            <person name="Ahrendt S.R."/>
            <person name="Quandt C.A."/>
            <person name="Ciobanu D."/>
            <person name="Clum A."/>
            <person name="Salamov A."/>
            <person name="Andreopoulos B."/>
            <person name="Cheng J.-F."/>
            <person name="Woyke T."/>
            <person name="Pelin A."/>
            <person name="Henrissat B."/>
            <person name="Reynolds N."/>
            <person name="Benny G.L."/>
            <person name="Smith M.E."/>
            <person name="James T.Y."/>
            <person name="Grigoriev I.V."/>
        </authorList>
    </citation>
    <scope>NUCLEOTIDE SEQUENCE</scope>
    <source>
        <strain evidence="22">CSF55</strain>
    </source>
</reference>
<dbReference type="Proteomes" id="UP000281549">
    <property type="component" value="Unassembled WGS sequence"/>
</dbReference>
<dbReference type="InterPro" id="IPR052187">
    <property type="entry name" value="MFSD1"/>
</dbReference>
<dbReference type="OMA" id="IWAPFTH"/>
<dbReference type="SUPFAM" id="SSF103473">
    <property type="entry name" value="MFS general substrate transporter"/>
    <property type="match status" value="1"/>
</dbReference>
<feature type="transmembrane region" description="Helical" evidence="19">
    <location>
        <begin position="247"/>
        <end position="267"/>
    </location>
</feature>
<dbReference type="Gene3D" id="1.20.1250.20">
    <property type="entry name" value="MFS general substrate transporter like domains"/>
    <property type="match status" value="1"/>
</dbReference>
<feature type="transmembrane region" description="Helical" evidence="19">
    <location>
        <begin position="99"/>
        <end position="121"/>
    </location>
</feature>
<protein>
    <recommendedName>
        <fullName evidence="15">Lysosomal dipeptide transporter MFSD1</fullName>
    </recommendedName>
    <alternativeName>
        <fullName evidence="16">Major facilitator superfamily domain-containing protein 1</fullName>
    </alternativeName>
</protein>
<feature type="transmembrane region" description="Helical" evidence="19">
    <location>
        <begin position="69"/>
        <end position="93"/>
    </location>
</feature>
<evidence type="ECO:0000313" key="22">
    <source>
        <dbReference type="EMBL" id="RKP19704.1"/>
    </source>
</evidence>